<name>A0ABX0Q4J8_9GAMM</name>
<organism evidence="4 5">
    <name type="scientific">Luteibacter jiangsuensis</name>
    <dbReference type="NCBI Taxonomy" id="637577"/>
    <lineage>
        <taxon>Bacteria</taxon>
        <taxon>Pseudomonadati</taxon>
        <taxon>Pseudomonadota</taxon>
        <taxon>Gammaproteobacteria</taxon>
        <taxon>Lysobacterales</taxon>
        <taxon>Rhodanobacteraceae</taxon>
        <taxon>Luteibacter</taxon>
    </lineage>
</organism>
<proteinExistence type="inferred from homology"/>
<dbReference type="GO" id="GO:0016740">
    <property type="term" value="F:transferase activity"/>
    <property type="evidence" value="ECO:0007669"/>
    <property type="project" value="UniProtKB-KW"/>
</dbReference>
<dbReference type="PANTHER" id="PTHR12215">
    <property type="entry name" value="PHOSPHOPANTETHEINE TRANSFERASE"/>
    <property type="match status" value="1"/>
</dbReference>
<dbReference type="EMBL" id="JAAQQR010000003">
    <property type="protein sequence ID" value="NID04666.1"/>
    <property type="molecule type" value="Genomic_DNA"/>
</dbReference>
<comment type="caution">
    <text evidence="4">The sequence shown here is derived from an EMBL/GenBank/DDBJ whole genome shotgun (WGS) entry which is preliminary data.</text>
</comment>
<evidence type="ECO:0000313" key="5">
    <source>
        <dbReference type="Proteomes" id="UP001429601"/>
    </source>
</evidence>
<dbReference type="InterPro" id="IPR008278">
    <property type="entry name" value="4-PPantetheinyl_Trfase_dom"/>
</dbReference>
<keyword evidence="2 4" id="KW-0808">Transferase</keyword>
<evidence type="ECO:0000259" key="3">
    <source>
        <dbReference type="Pfam" id="PF01648"/>
    </source>
</evidence>
<dbReference type="Proteomes" id="UP001429601">
    <property type="component" value="Unassembled WGS sequence"/>
</dbReference>
<dbReference type="InterPro" id="IPR050559">
    <property type="entry name" value="P-Pant_transferase_sf"/>
</dbReference>
<reference evidence="4 5" key="1">
    <citation type="journal article" date="2011" name="Curr. Microbiol.">
        <title>Luteibacter jiangsuensis sp. nov.: a methamidophos-degrading bacterium isolated from a methamidophos-manufacturing factory.</title>
        <authorList>
            <person name="Wang L."/>
            <person name="Wang G.L."/>
            <person name="Li S.P."/>
            <person name="Jiang J.D."/>
        </authorList>
    </citation>
    <scope>NUCLEOTIDE SEQUENCE [LARGE SCALE GENOMIC DNA]</scope>
    <source>
        <strain evidence="4 5">CGMCC 1.10133</strain>
    </source>
</reference>
<dbReference type="PANTHER" id="PTHR12215:SF10">
    <property type="entry name" value="L-AMINOADIPATE-SEMIALDEHYDE DEHYDROGENASE-PHOSPHOPANTETHEINYL TRANSFERASE"/>
    <property type="match status" value="1"/>
</dbReference>
<comment type="similarity">
    <text evidence="1">Belongs to the P-Pant transferase superfamily. Gsp/Sfp/HetI/AcpT family.</text>
</comment>
<dbReference type="SUPFAM" id="SSF56214">
    <property type="entry name" value="4'-phosphopantetheinyl transferase"/>
    <property type="match status" value="2"/>
</dbReference>
<evidence type="ECO:0000313" key="4">
    <source>
        <dbReference type="EMBL" id="NID04666.1"/>
    </source>
</evidence>
<dbReference type="Pfam" id="PF01648">
    <property type="entry name" value="ACPS"/>
    <property type="match status" value="1"/>
</dbReference>
<gene>
    <name evidence="4" type="ORF">HBF26_07195</name>
</gene>
<feature type="domain" description="4'-phosphopantetheinyl transferase" evidence="3">
    <location>
        <begin position="88"/>
        <end position="173"/>
    </location>
</feature>
<dbReference type="RefSeq" id="WP_167124556.1">
    <property type="nucleotide sequence ID" value="NZ_JAAQQR010000003.1"/>
</dbReference>
<evidence type="ECO:0000256" key="1">
    <source>
        <dbReference type="ARBA" id="ARBA00010990"/>
    </source>
</evidence>
<dbReference type="Gene3D" id="3.90.470.20">
    <property type="entry name" value="4'-phosphopantetheinyl transferase domain"/>
    <property type="match status" value="1"/>
</dbReference>
<sequence>MSHDEFDLPPLSPDEIHIWRCRWAGGAGERAFAGLLRRYAGDEDVAIARGEHGKPLFRSPHDTLGFNWSHSGDVALLAVGRGPEGFEVGVDVEAVRPRARALELSQRFFAPEETACLRALGEGARLQGFLTLWTAKEAVLKAHGGGLSYGLHRVSFTLGDEGAVPARFDGDVGQAGEWQVHRLALNEGLVSAVAWRGEKRTLRVFTFPL</sequence>
<keyword evidence="5" id="KW-1185">Reference proteome</keyword>
<accession>A0ABX0Q4J8</accession>
<dbReference type="InterPro" id="IPR037143">
    <property type="entry name" value="4-PPantetheinyl_Trfase_dom_sf"/>
</dbReference>
<protein>
    <submittedName>
        <fullName evidence="4">4'-phosphopantetheinyl transferase superfamily protein</fullName>
    </submittedName>
</protein>
<evidence type="ECO:0000256" key="2">
    <source>
        <dbReference type="ARBA" id="ARBA00022679"/>
    </source>
</evidence>